<evidence type="ECO:0000256" key="3">
    <source>
        <dbReference type="ARBA" id="ARBA00023136"/>
    </source>
</evidence>
<dbReference type="Proteomes" id="UP000218896">
    <property type="component" value="Unassembled WGS sequence"/>
</dbReference>
<evidence type="ECO:0000256" key="2">
    <source>
        <dbReference type="ARBA" id="ARBA00022729"/>
    </source>
</evidence>
<comment type="subcellular location">
    <subcellularLocation>
        <location evidence="1">Cell outer membrane</location>
        <topology evidence="1">Lipid-anchor</topology>
    </subcellularLocation>
</comment>
<keyword evidence="4" id="KW-0564">Palmitate</keyword>
<evidence type="ECO:0000313" key="8">
    <source>
        <dbReference type="EMBL" id="PAU82260.1"/>
    </source>
</evidence>
<keyword evidence="2" id="KW-0732">Signal</keyword>
<gene>
    <name evidence="8" type="ORF">CK501_03700</name>
</gene>
<keyword evidence="5" id="KW-0998">Cell outer membrane</keyword>
<dbReference type="EMBL" id="NSKD01000001">
    <property type="protein sequence ID" value="PAU82260.1"/>
    <property type="molecule type" value="Genomic_DNA"/>
</dbReference>
<proteinExistence type="predicted"/>
<reference evidence="8 9" key="1">
    <citation type="submission" date="2017-08" db="EMBL/GenBank/DDBJ databases">
        <title>Halovibrio sewagensis sp. nov., isolated from wastewater of high salinity.</title>
        <authorList>
            <person name="Dong X."/>
            <person name="Zhang G."/>
        </authorList>
    </citation>
    <scope>NUCLEOTIDE SEQUENCE [LARGE SCALE GENOMIC DNA]</scope>
    <source>
        <strain evidence="8 9">YL5-2</strain>
    </source>
</reference>
<dbReference type="PROSITE" id="PS51257">
    <property type="entry name" value="PROKAR_LIPOPROTEIN"/>
    <property type="match status" value="1"/>
</dbReference>
<evidence type="ECO:0000256" key="5">
    <source>
        <dbReference type="ARBA" id="ARBA00023237"/>
    </source>
</evidence>
<evidence type="ECO:0000256" key="7">
    <source>
        <dbReference type="SAM" id="MobiDB-lite"/>
    </source>
</evidence>
<dbReference type="OrthoDB" id="6184069at2"/>
<dbReference type="GO" id="GO:0009279">
    <property type="term" value="C:cell outer membrane"/>
    <property type="evidence" value="ECO:0007669"/>
    <property type="project" value="UniProtKB-SubCell"/>
</dbReference>
<dbReference type="Pfam" id="PF13627">
    <property type="entry name" value="LptM_cons"/>
    <property type="match status" value="1"/>
</dbReference>
<evidence type="ECO:0000256" key="6">
    <source>
        <dbReference type="ARBA" id="ARBA00023288"/>
    </source>
</evidence>
<keyword evidence="3" id="KW-0472">Membrane</keyword>
<evidence type="ECO:0000256" key="4">
    <source>
        <dbReference type="ARBA" id="ARBA00023139"/>
    </source>
</evidence>
<protein>
    <submittedName>
        <fullName evidence="8">Lipopeptide</fullName>
    </submittedName>
</protein>
<sequence>MRGSILALLALMLVLAGCGQKGPLYREGDQEGPDSARAPAPHTTPSHLC</sequence>
<keyword evidence="9" id="KW-1185">Reference proteome</keyword>
<dbReference type="RefSeq" id="WP_095616354.1">
    <property type="nucleotide sequence ID" value="NZ_NSKD01000001.1"/>
</dbReference>
<name>A0A2A2FBP5_9GAMM</name>
<dbReference type="AlphaFoldDB" id="A0A2A2FBP5"/>
<keyword evidence="6" id="KW-0449">Lipoprotein</keyword>
<accession>A0A2A2FBP5</accession>
<dbReference type="NCBIfam" id="NF047847">
    <property type="entry name" value="SS_mature_LptM"/>
    <property type="match status" value="1"/>
</dbReference>
<evidence type="ECO:0000256" key="1">
    <source>
        <dbReference type="ARBA" id="ARBA00004459"/>
    </source>
</evidence>
<dbReference type="InterPro" id="IPR032831">
    <property type="entry name" value="LptM_cons"/>
</dbReference>
<comment type="caution">
    <text evidence="8">The sequence shown here is derived from an EMBL/GenBank/DDBJ whole genome shotgun (WGS) entry which is preliminary data.</text>
</comment>
<organism evidence="8 9">
    <name type="scientific">Halovibrio salipaludis</name>
    <dbReference type="NCBI Taxonomy" id="2032626"/>
    <lineage>
        <taxon>Bacteria</taxon>
        <taxon>Pseudomonadati</taxon>
        <taxon>Pseudomonadota</taxon>
        <taxon>Gammaproteobacteria</taxon>
        <taxon>Oceanospirillales</taxon>
        <taxon>Halomonadaceae</taxon>
        <taxon>Halovibrio</taxon>
    </lineage>
</organism>
<evidence type="ECO:0000313" key="9">
    <source>
        <dbReference type="Proteomes" id="UP000218896"/>
    </source>
</evidence>
<feature type="region of interest" description="Disordered" evidence="7">
    <location>
        <begin position="23"/>
        <end position="49"/>
    </location>
</feature>